<organism evidence="2 3">
    <name type="scientific">Brenneria goodwinii</name>
    <dbReference type="NCBI Taxonomy" id="1109412"/>
    <lineage>
        <taxon>Bacteria</taxon>
        <taxon>Pseudomonadati</taxon>
        <taxon>Pseudomonadota</taxon>
        <taxon>Gammaproteobacteria</taxon>
        <taxon>Enterobacterales</taxon>
        <taxon>Pectobacteriaceae</taxon>
        <taxon>Brenneria</taxon>
    </lineage>
</organism>
<keyword evidence="1" id="KW-1133">Transmembrane helix</keyword>
<dbReference type="CDD" id="cd20746">
    <property type="entry name" value="FIX_Ntox15_NUC_DUF4112_RhsA-like"/>
    <property type="match status" value="1"/>
</dbReference>
<dbReference type="InterPro" id="IPR049802">
    <property type="entry name" value="RhsC-like_FIX"/>
</dbReference>
<keyword evidence="1" id="KW-0812">Transmembrane</keyword>
<protein>
    <submittedName>
        <fullName evidence="2">Uncharacterized protein</fullName>
    </submittedName>
</protein>
<comment type="caution">
    <text evidence="2">The sequence shown here is derived from an EMBL/GenBank/DDBJ whole genome shotgun (WGS) entry which is preliminary data.</text>
</comment>
<dbReference type="EMBL" id="MJLX01000058">
    <property type="protein sequence ID" value="RLM19137.1"/>
    <property type="molecule type" value="Genomic_DNA"/>
</dbReference>
<evidence type="ECO:0000256" key="1">
    <source>
        <dbReference type="SAM" id="Phobius"/>
    </source>
</evidence>
<dbReference type="KEGG" id="bgj:AWC36_02665"/>
<dbReference type="GeneID" id="70905678"/>
<name>A0AAE8JLW7_9GAMM</name>
<evidence type="ECO:0000313" key="2">
    <source>
        <dbReference type="EMBL" id="RLM19137.1"/>
    </source>
</evidence>
<sequence length="488" mass="54703">MDQQFNHALAFFTAAPDSWFSQGKKKIEACGQWIWETIQGDFNDNQTTGQVVTGTVISMIPFVDQICDVRDLVANCRKINEDSDNTAAWVALALTLIGCIPVLGSFVKGAFKVMFFGARKPVLGAAGKIMSSQLKKRIVDGAIKQLKQFLDMSATRKFLSAAGCHNPYIDLSVKLREMMPSISVPSLLSVLDDLITATRELLGKARSWGPESIRKPIDATLQGLTAVRDKADSMLGKVLTPVNQLLEALAVRLHIEGNTLYRAHSGLNVHKLRKLQEIEEAELLLFKRPDWVDVNAVAKYKGVKELSDVHKRHIAEGWPDVTNGFLKDKYNTFHIMNAAYAEPGERLYRVLDPANDSLDNGVYWLREKDFLALQSKAEWRKKCAVWKHWNENGEYAVYTVPHDQRIKLWEGPAATQEIKKETADGVLEATVSLEGGGNQLLIFPGDLRREAMGPRRKTGWGYRDLTGEANSFVGVPKLKTNWYDENKE</sequence>
<feature type="transmembrane region" description="Helical" evidence="1">
    <location>
        <begin position="87"/>
        <end position="111"/>
    </location>
</feature>
<evidence type="ECO:0000313" key="3">
    <source>
        <dbReference type="Proteomes" id="UP000285972"/>
    </source>
</evidence>
<reference evidence="2 3" key="1">
    <citation type="submission" date="2016-09" db="EMBL/GenBank/DDBJ databases">
        <authorList>
            <person name="Doonan J."/>
            <person name="Pachebat J.A."/>
            <person name="Golyshin P.N."/>
            <person name="Denman S."/>
            <person name="Mcdonald J.E."/>
        </authorList>
    </citation>
    <scope>NUCLEOTIDE SEQUENCE [LARGE SCALE GENOMIC DNA]</scope>
    <source>
        <strain evidence="2 3">FRB141</strain>
    </source>
</reference>
<dbReference type="AlphaFoldDB" id="A0AAE8JLW7"/>
<dbReference type="RefSeq" id="WP_095833513.1">
    <property type="nucleotide sequence ID" value="NZ_CP014137.1"/>
</dbReference>
<proteinExistence type="predicted"/>
<keyword evidence="1" id="KW-0472">Membrane</keyword>
<dbReference type="Proteomes" id="UP000285972">
    <property type="component" value="Unassembled WGS sequence"/>
</dbReference>
<gene>
    <name evidence="2" type="ORF">BIY26_17715</name>
</gene>
<accession>A0AAE8JLW7</accession>